<dbReference type="SUPFAM" id="SSF51735">
    <property type="entry name" value="NAD(P)-binding Rossmann-fold domains"/>
    <property type="match status" value="1"/>
</dbReference>
<gene>
    <name evidence="1" type="ORF">SAMN05444920_13257</name>
</gene>
<reference evidence="1 2" key="1">
    <citation type="submission" date="2016-10" db="EMBL/GenBank/DDBJ databases">
        <authorList>
            <person name="de Groot N.N."/>
        </authorList>
    </citation>
    <scope>NUCLEOTIDE SEQUENCE [LARGE SCALE GENOMIC DNA]</scope>
    <source>
        <strain evidence="1 2">CGMCC 4.7037</strain>
    </source>
</reference>
<dbReference type="PANTHER" id="PTHR43162:SF1">
    <property type="entry name" value="PRESTALK A DIFFERENTIATION PROTEIN A"/>
    <property type="match status" value="1"/>
</dbReference>
<dbReference type="OrthoDB" id="4457504at2"/>
<dbReference type="EMBL" id="FNVT01000032">
    <property type="protein sequence ID" value="SEH03048.1"/>
    <property type="molecule type" value="Genomic_DNA"/>
</dbReference>
<name>A0A1H6EYR5_9ACTN</name>
<evidence type="ECO:0000313" key="1">
    <source>
        <dbReference type="EMBL" id="SEH03048.1"/>
    </source>
</evidence>
<keyword evidence="2" id="KW-1185">Reference proteome</keyword>
<dbReference type="Gene3D" id="3.90.25.10">
    <property type="entry name" value="UDP-galactose 4-epimerase, domain 1"/>
    <property type="match status" value="1"/>
</dbReference>
<sequence length="95" mass="10230">MSGARALTFAEAVAIIARSAGRSIEYVELSPEQYKDELLAEGWPEAVADALNTMFALRRSGRVSVPADGVQQVLGREPIAFEDYVTRVAATGAWS</sequence>
<dbReference type="InterPro" id="IPR051604">
    <property type="entry name" value="Ergot_Alk_Oxidoreductase"/>
</dbReference>
<dbReference type="PANTHER" id="PTHR43162">
    <property type="match status" value="1"/>
</dbReference>
<dbReference type="AlphaFoldDB" id="A0A1H6EYR5"/>
<dbReference type="InterPro" id="IPR036291">
    <property type="entry name" value="NAD(P)-bd_dom_sf"/>
</dbReference>
<evidence type="ECO:0008006" key="3">
    <source>
        <dbReference type="Google" id="ProtNLM"/>
    </source>
</evidence>
<accession>A0A1H6EYR5</accession>
<dbReference type="RefSeq" id="WP_103964063.1">
    <property type="nucleotide sequence ID" value="NZ_FNVT01000032.1"/>
</dbReference>
<protein>
    <recommendedName>
        <fullName evidence="3">NmrA-like family protein</fullName>
    </recommendedName>
</protein>
<proteinExistence type="predicted"/>
<organism evidence="1 2">
    <name type="scientific">Nonomuraea solani</name>
    <dbReference type="NCBI Taxonomy" id="1144553"/>
    <lineage>
        <taxon>Bacteria</taxon>
        <taxon>Bacillati</taxon>
        <taxon>Actinomycetota</taxon>
        <taxon>Actinomycetes</taxon>
        <taxon>Streptosporangiales</taxon>
        <taxon>Streptosporangiaceae</taxon>
        <taxon>Nonomuraea</taxon>
    </lineage>
</organism>
<dbReference type="Proteomes" id="UP000236732">
    <property type="component" value="Unassembled WGS sequence"/>
</dbReference>
<evidence type="ECO:0000313" key="2">
    <source>
        <dbReference type="Proteomes" id="UP000236732"/>
    </source>
</evidence>